<dbReference type="AlphaFoldDB" id="A0A084VRM7"/>
<feature type="compositionally biased region" description="Basic residues" evidence="1">
    <location>
        <begin position="47"/>
        <end position="57"/>
    </location>
</feature>
<dbReference type="Proteomes" id="UP000030765">
    <property type="component" value="Unassembled WGS sequence"/>
</dbReference>
<dbReference type="EMBL" id="ATLV01015749">
    <property type="status" value="NOT_ANNOTATED_CDS"/>
    <property type="molecule type" value="Genomic_DNA"/>
</dbReference>
<dbReference type="VEuPathDB" id="VectorBase:ASIC008132"/>
<evidence type="ECO:0000313" key="4">
    <source>
        <dbReference type="Proteomes" id="UP000030765"/>
    </source>
</evidence>
<dbReference type="EMBL" id="KE525033">
    <property type="protein sequence ID" value="KFB40621.1"/>
    <property type="molecule type" value="Genomic_DNA"/>
</dbReference>
<keyword evidence="4" id="KW-1185">Reference proteome</keyword>
<sequence length="97" mass="10556">MPQTNPRRSIGSSTINTLCQASPDLPGTGGDAYKQGGREVSPLKVAERKKAKMKHHEPRSAVRESVQLAKTPEKNRNPTPASMTSPDDNTPYDIEQA</sequence>
<organism evidence="2">
    <name type="scientific">Anopheles sinensis</name>
    <name type="common">Mosquito</name>
    <dbReference type="NCBI Taxonomy" id="74873"/>
    <lineage>
        <taxon>Eukaryota</taxon>
        <taxon>Metazoa</taxon>
        <taxon>Ecdysozoa</taxon>
        <taxon>Arthropoda</taxon>
        <taxon>Hexapoda</taxon>
        <taxon>Insecta</taxon>
        <taxon>Pterygota</taxon>
        <taxon>Neoptera</taxon>
        <taxon>Endopterygota</taxon>
        <taxon>Diptera</taxon>
        <taxon>Nematocera</taxon>
        <taxon>Culicoidea</taxon>
        <taxon>Culicidae</taxon>
        <taxon>Anophelinae</taxon>
        <taxon>Anopheles</taxon>
    </lineage>
</organism>
<feature type="compositionally biased region" description="Polar residues" evidence="1">
    <location>
        <begin position="77"/>
        <end position="88"/>
    </location>
</feature>
<accession>A0A084VRM7</accession>
<gene>
    <name evidence="2" type="ORF">ZHAS_00008132</name>
</gene>
<evidence type="ECO:0000313" key="2">
    <source>
        <dbReference type="EMBL" id="KFB40621.1"/>
    </source>
</evidence>
<reference evidence="3" key="2">
    <citation type="submission" date="2020-05" db="UniProtKB">
        <authorList>
            <consortium name="EnsemblMetazoa"/>
        </authorList>
    </citation>
    <scope>IDENTIFICATION</scope>
</reference>
<reference evidence="2 4" key="1">
    <citation type="journal article" date="2014" name="BMC Genomics">
        <title>Genome sequence of Anopheles sinensis provides insight into genetics basis of mosquito competence for malaria parasites.</title>
        <authorList>
            <person name="Zhou D."/>
            <person name="Zhang D."/>
            <person name="Ding G."/>
            <person name="Shi L."/>
            <person name="Hou Q."/>
            <person name="Ye Y."/>
            <person name="Xu Y."/>
            <person name="Zhou H."/>
            <person name="Xiong C."/>
            <person name="Li S."/>
            <person name="Yu J."/>
            <person name="Hong S."/>
            <person name="Yu X."/>
            <person name="Zou P."/>
            <person name="Chen C."/>
            <person name="Chang X."/>
            <person name="Wang W."/>
            <person name="Lv Y."/>
            <person name="Sun Y."/>
            <person name="Ma L."/>
            <person name="Shen B."/>
            <person name="Zhu C."/>
        </authorList>
    </citation>
    <scope>NUCLEOTIDE SEQUENCE [LARGE SCALE GENOMIC DNA]</scope>
</reference>
<feature type="region of interest" description="Disordered" evidence="1">
    <location>
        <begin position="1"/>
        <end position="97"/>
    </location>
</feature>
<feature type="compositionally biased region" description="Polar residues" evidence="1">
    <location>
        <begin position="1"/>
        <end position="20"/>
    </location>
</feature>
<name>A0A084VRM7_ANOSI</name>
<evidence type="ECO:0000256" key="1">
    <source>
        <dbReference type="SAM" id="MobiDB-lite"/>
    </source>
</evidence>
<proteinExistence type="predicted"/>
<evidence type="ECO:0000313" key="3">
    <source>
        <dbReference type="EnsemblMetazoa" id="ASIC008132-PA"/>
    </source>
</evidence>
<protein>
    <submittedName>
        <fullName evidence="2 3">Uncharacterized protein</fullName>
    </submittedName>
</protein>
<dbReference type="EnsemblMetazoa" id="ASIC008132-RA">
    <property type="protein sequence ID" value="ASIC008132-PA"/>
    <property type="gene ID" value="ASIC008132"/>
</dbReference>